<dbReference type="Proteomes" id="UP001146120">
    <property type="component" value="Unassembled WGS sequence"/>
</dbReference>
<comment type="caution">
    <text evidence="1">The sequence shown here is derived from an EMBL/GenBank/DDBJ whole genome shotgun (WGS) entry which is preliminary data.</text>
</comment>
<reference evidence="1" key="1">
    <citation type="submission" date="2022-11" db="EMBL/GenBank/DDBJ databases">
        <authorList>
            <person name="Morgan W.R."/>
            <person name="Tartar A."/>
        </authorList>
    </citation>
    <scope>NUCLEOTIDE SEQUENCE</scope>
    <source>
        <strain evidence="1">ARSEF 373</strain>
    </source>
</reference>
<organism evidence="1 2">
    <name type="scientific">Lagenidium giganteum</name>
    <dbReference type="NCBI Taxonomy" id="4803"/>
    <lineage>
        <taxon>Eukaryota</taxon>
        <taxon>Sar</taxon>
        <taxon>Stramenopiles</taxon>
        <taxon>Oomycota</taxon>
        <taxon>Peronosporomycetes</taxon>
        <taxon>Pythiales</taxon>
        <taxon>Pythiaceae</taxon>
    </lineage>
</organism>
<protein>
    <submittedName>
        <fullName evidence="1">Uncharacterized protein</fullName>
    </submittedName>
</protein>
<keyword evidence="2" id="KW-1185">Reference proteome</keyword>
<accession>A0AAV2YYC9</accession>
<reference evidence="1" key="2">
    <citation type="journal article" date="2023" name="Microbiol Resour">
        <title>Decontamination and Annotation of the Draft Genome Sequence of the Oomycete Lagenidium giganteum ARSEF 373.</title>
        <authorList>
            <person name="Morgan W.R."/>
            <person name="Tartar A."/>
        </authorList>
    </citation>
    <scope>NUCLEOTIDE SEQUENCE</scope>
    <source>
        <strain evidence="1">ARSEF 373</strain>
    </source>
</reference>
<dbReference type="InterPro" id="IPR043502">
    <property type="entry name" value="DNA/RNA_pol_sf"/>
</dbReference>
<dbReference type="Gene3D" id="3.10.10.10">
    <property type="entry name" value="HIV Type 1 Reverse Transcriptase, subunit A, domain 1"/>
    <property type="match status" value="1"/>
</dbReference>
<proteinExistence type="predicted"/>
<dbReference type="AlphaFoldDB" id="A0AAV2YYC9"/>
<name>A0AAV2YYC9_9STRA</name>
<evidence type="ECO:0000313" key="2">
    <source>
        <dbReference type="Proteomes" id="UP001146120"/>
    </source>
</evidence>
<sequence>MVAKGLVRPSISPHAAPTFCVRKPVWWRIVHDYRYLNANTIRQSIPMARKKDTRRIEQKVGGGAGWVPATISA</sequence>
<dbReference type="SUPFAM" id="SSF56672">
    <property type="entry name" value="DNA/RNA polymerases"/>
    <property type="match status" value="1"/>
</dbReference>
<evidence type="ECO:0000313" key="1">
    <source>
        <dbReference type="EMBL" id="DBA00058.1"/>
    </source>
</evidence>
<gene>
    <name evidence="1" type="ORF">N0F65_003724</name>
</gene>
<dbReference type="EMBL" id="DAKRPA010000071">
    <property type="protein sequence ID" value="DBA00058.1"/>
    <property type="molecule type" value="Genomic_DNA"/>
</dbReference>